<dbReference type="PANTHER" id="PTHR43065">
    <property type="entry name" value="SENSOR HISTIDINE KINASE"/>
    <property type="match status" value="1"/>
</dbReference>
<feature type="region of interest" description="Disordered" evidence="7">
    <location>
        <begin position="534"/>
        <end position="561"/>
    </location>
</feature>
<protein>
    <recommendedName>
        <fullName evidence="8">Rhodanese domain-containing protein</fullName>
    </recommendedName>
</protein>
<dbReference type="GO" id="GO:0005524">
    <property type="term" value="F:ATP binding"/>
    <property type="evidence" value="ECO:0007669"/>
    <property type="project" value="UniProtKB-KW"/>
</dbReference>
<evidence type="ECO:0000256" key="6">
    <source>
        <dbReference type="ARBA" id="ARBA00023012"/>
    </source>
</evidence>
<keyword evidence="5" id="KW-0067">ATP-binding</keyword>
<feature type="compositionally biased region" description="Acidic residues" evidence="7">
    <location>
        <begin position="541"/>
        <end position="550"/>
    </location>
</feature>
<feature type="domain" description="Rhodanese" evidence="8">
    <location>
        <begin position="10"/>
        <end position="40"/>
    </location>
</feature>
<dbReference type="PANTHER" id="PTHR43065:SF10">
    <property type="entry name" value="PEROXIDE STRESS-ACTIVATED HISTIDINE KINASE MAK3"/>
    <property type="match status" value="1"/>
</dbReference>
<dbReference type="RefSeq" id="WP_110999205.1">
    <property type="nucleotide sequence ID" value="NZ_QKTW01000017.1"/>
</dbReference>
<dbReference type="PROSITE" id="PS50206">
    <property type="entry name" value="RHODANESE_3"/>
    <property type="match status" value="1"/>
</dbReference>
<comment type="caution">
    <text evidence="9">The sequence shown here is derived from an EMBL/GenBank/DDBJ whole genome shotgun (WGS) entry which is preliminary data.</text>
</comment>
<dbReference type="SMART" id="SM00387">
    <property type="entry name" value="HATPase_c"/>
    <property type="match status" value="1"/>
</dbReference>
<evidence type="ECO:0000256" key="5">
    <source>
        <dbReference type="ARBA" id="ARBA00022840"/>
    </source>
</evidence>
<dbReference type="InterPro" id="IPR036890">
    <property type="entry name" value="HATPase_C_sf"/>
</dbReference>
<evidence type="ECO:0000256" key="1">
    <source>
        <dbReference type="ARBA" id="ARBA00022553"/>
    </source>
</evidence>
<name>A0A2W2AXA1_9BACT</name>
<dbReference type="GO" id="GO:0000160">
    <property type="term" value="P:phosphorelay signal transduction system"/>
    <property type="evidence" value="ECO:0007669"/>
    <property type="project" value="UniProtKB-KW"/>
</dbReference>
<accession>A0A2W2AXA1</accession>
<dbReference type="EMBL" id="QKTW01000017">
    <property type="protein sequence ID" value="PZF72614.1"/>
    <property type="molecule type" value="Genomic_DNA"/>
</dbReference>
<keyword evidence="3" id="KW-0547">Nucleotide-binding</keyword>
<dbReference type="InterPro" id="IPR003594">
    <property type="entry name" value="HATPase_dom"/>
</dbReference>
<dbReference type="OrthoDB" id="9816482at2"/>
<sequence>MAQKPFKVSARTARLIGRENVSNVDGAIIELVKNCFDADSPICILYFDIQFEFIPETISLKEYQRFVDENPILNQGYSLNRESKFYFLDNDCSDDVLKDIEFFFKSKNQLFIIDQGDGMTEEVIDKHWMTIGTNNKLSDVFTGGGRVKVGAKGIGRFALDRLGSTCHMITLPKGKKNGFNWLVNWEDFEKDGAIIGDINADFTVVRNLNLRKTVVDLTGDARIAKIITSSKLNFDQGTCLHIGNLRDWWTEKTLSELFENLETLSPPGNKQKFQIELISRNYPVKFGRVANETYSDFDYRIFAKVNSDKSIEIKVDRNELQVNKIDKDLFKRKAMLQPPYDYQTFKKGSFEIKTSINDLLPWLANSSFAKEANNLKNFDFLFYFIKQASTQNDKERFGYRSFNRTDRASWFRKFGGIKVFRDNFRVRPYGEFENASFDWLLLGDRQAKSPAGITKHGGGWRVAPNQVAGIVNISRISNLNFEDKSSREGFQENDTFYIFKLLLLEIIHVFEIDRHDVMREIDLLKREKKDADDAKRKAEELIEEGEDHEINEESKTKDDFKEERDTFKSAFSSIKADLDDAEEQIRILSALATTGLIITSFAHEFPSFKNKLIRSTNNLSNSLDKELNRSRLEKKLDAKHNPFNHLDNLKKAHEGITHWLDLSLAAVRKDKRALKNIDLKSYLSDFKNETWKEVLIARKTTLLIDSDNVADLTIKGFLIDVDSIFNNLLINSFDAFDRKGFSGERTVRISIDLIVPSEDEKEYILIHYKDSGPGLLKSIENPYNILRRGYTTKVNSENEQIGTGLGMWIISEAVSFYGGIIELLSSKTGFELKILIPYKKASNE</sequence>
<feature type="compositionally biased region" description="Basic and acidic residues" evidence="7">
    <location>
        <begin position="551"/>
        <end position="561"/>
    </location>
</feature>
<dbReference type="GO" id="GO:0016301">
    <property type="term" value="F:kinase activity"/>
    <property type="evidence" value="ECO:0007669"/>
    <property type="project" value="UniProtKB-KW"/>
</dbReference>
<dbReference type="Gene3D" id="3.30.565.10">
    <property type="entry name" value="Histidine kinase-like ATPase, C-terminal domain"/>
    <property type="match status" value="2"/>
</dbReference>
<dbReference type="SUPFAM" id="SSF55874">
    <property type="entry name" value="ATPase domain of HSP90 chaperone/DNA topoisomerase II/histidine kinase"/>
    <property type="match status" value="2"/>
</dbReference>
<dbReference type="Proteomes" id="UP000248745">
    <property type="component" value="Unassembled WGS sequence"/>
</dbReference>
<evidence type="ECO:0000256" key="4">
    <source>
        <dbReference type="ARBA" id="ARBA00022777"/>
    </source>
</evidence>
<organism evidence="9 10">
    <name type="scientific">Taibaiella soli</name>
    <dbReference type="NCBI Taxonomy" id="1649169"/>
    <lineage>
        <taxon>Bacteria</taxon>
        <taxon>Pseudomonadati</taxon>
        <taxon>Bacteroidota</taxon>
        <taxon>Chitinophagia</taxon>
        <taxon>Chitinophagales</taxon>
        <taxon>Chitinophagaceae</taxon>
        <taxon>Taibaiella</taxon>
    </lineage>
</organism>
<evidence type="ECO:0000256" key="2">
    <source>
        <dbReference type="ARBA" id="ARBA00022679"/>
    </source>
</evidence>
<dbReference type="Pfam" id="PF02518">
    <property type="entry name" value="HATPase_c"/>
    <property type="match status" value="1"/>
</dbReference>
<evidence type="ECO:0000256" key="3">
    <source>
        <dbReference type="ARBA" id="ARBA00022741"/>
    </source>
</evidence>
<reference evidence="9 10" key="1">
    <citation type="submission" date="2018-06" db="EMBL/GenBank/DDBJ databases">
        <title>Mucibacter soli gen. nov., sp. nov., a new member of the family Chitinophagaceae producing mucin.</title>
        <authorList>
            <person name="Kim M.-K."/>
            <person name="Park S."/>
            <person name="Kim T.-S."/>
            <person name="Joung Y."/>
            <person name="Han J.-H."/>
            <person name="Kim S.B."/>
        </authorList>
    </citation>
    <scope>NUCLEOTIDE SEQUENCE [LARGE SCALE GENOMIC DNA]</scope>
    <source>
        <strain evidence="9 10">R1-15</strain>
    </source>
</reference>
<keyword evidence="10" id="KW-1185">Reference proteome</keyword>
<gene>
    <name evidence="9" type="ORF">DN068_12165</name>
</gene>
<dbReference type="Pfam" id="PF13589">
    <property type="entry name" value="HATPase_c_3"/>
    <property type="match status" value="1"/>
</dbReference>
<evidence type="ECO:0000313" key="10">
    <source>
        <dbReference type="Proteomes" id="UP000248745"/>
    </source>
</evidence>
<proteinExistence type="predicted"/>
<evidence type="ECO:0000256" key="7">
    <source>
        <dbReference type="SAM" id="MobiDB-lite"/>
    </source>
</evidence>
<evidence type="ECO:0000259" key="8">
    <source>
        <dbReference type="PROSITE" id="PS50206"/>
    </source>
</evidence>
<dbReference type="InterPro" id="IPR001763">
    <property type="entry name" value="Rhodanese-like_dom"/>
</dbReference>
<evidence type="ECO:0000313" key="9">
    <source>
        <dbReference type="EMBL" id="PZF72614.1"/>
    </source>
</evidence>
<keyword evidence="2" id="KW-0808">Transferase</keyword>
<keyword evidence="1" id="KW-0597">Phosphoprotein</keyword>
<dbReference type="AlphaFoldDB" id="A0A2W2AXA1"/>
<keyword evidence="4" id="KW-0418">Kinase</keyword>
<keyword evidence="6" id="KW-0902">Two-component regulatory system</keyword>